<dbReference type="eggNOG" id="arCOG00754">
    <property type="taxonomic scope" value="Archaea"/>
</dbReference>
<accession>I3XS74</accession>
<dbReference type="RefSeq" id="WP_014767698.1">
    <property type="nucleotide sequence ID" value="NC_018001.1"/>
</dbReference>
<evidence type="ECO:0000259" key="2">
    <source>
        <dbReference type="Pfam" id="PF04324"/>
    </source>
</evidence>
<feature type="domain" description="BFD-like [2Fe-2S]-binding" evidence="2">
    <location>
        <begin position="406"/>
        <end position="462"/>
    </location>
</feature>
<dbReference type="PANTHER" id="PTHR42720">
    <property type="entry name" value="GLYCEROL-3-PHOSPHATE DEHYDROGENASE"/>
    <property type="match status" value="1"/>
</dbReference>
<sequence length="492" mass="54151">MRIVIIGAGVVGLSIARVLSMYKGLDIVVVEKEPDVGWGASKANTSIIHPGHEEDPELHPLRARLCVEGNKLWRQWVKELDIPAKWPGELMVFTNSEEEKEALRYIDTARRNNVPGVRAVYGDELRRLEPAISPMAVGAVYAPTAGNISPFEAVAALAENLVENGGRILVNTLVKSVRIKGKAVEGVETSGGFIQADIVINAAGVHADEISHSAGVEEDFVIKPRKGEYIVFDEDTSVKPLRLLHTTPTSLTKGVYAITTTGGDLLIGPTAVDMPYELKDDTSTTLEGIEYLLREAGKLLREVPPRSLITRTFAGVRPEPPHGEWLIKVYEEPWGFINVAGIRSPGLTAAPAIAYYVADMISKSYAVSLERRSDWKPYRRGFPRLHGKSLREIDELVSVNPDYGEVVCYCRTVSKAEILEAVKRIKTIGAQVTLDGVKFRTKAGFGRCQGSFCRWRIAGIIAGLEGKEMHEVIVKRERYGLGDVKKMLREGT</sequence>
<dbReference type="InterPro" id="IPR006076">
    <property type="entry name" value="FAD-dep_OxRdtase"/>
</dbReference>
<dbReference type="GeneID" id="13061286"/>
<dbReference type="KEGG" id="dfd:Desfe_0910"/>
<organism evidence="3 4">
    <name type="scientific">Desulfurococcus amylolyticus DSM 16532</name>
    <dbReference type="NCBI Taxonomy" id="768672"/>
    <lineage>
        <taxon>Archaea</taxon>
        <taxon>Thermoproteota</taxon>
        <taxon>Thermoprotei</taxon>
        <taxon>Desulfurococcales</taxon>
        <taxon>Desulfurococcaceae</taxon>
        <taxon>Desulfurococcus</taxon>
    </lineage>
</organism>
<dbReference type="CDD" id="cd19946">
    <property type="entry name" value="GlpA-like_Fer2_BFD-like"/>
    <property type="match status" value="1"/>
</dbReference>
<dbReference type="PANTHER" id="PTHR42720:SF1">
    <property type="entry name" value="GLYCEROL 3-PHOSPHATE OXIDASE"/>
    <property type="match status" value="1"/>
</dbReference>
<name>I3XS74_DESAM</name>
<dbReference type="Gene3D" id="1.10.10.1100">
    <property type="entry name" value="BFD-like [2Fe-2S]-binding domain"/>
    <property type="match status" value="1"/>
</dbReference>
<proteinExistence type="predicted"/>
<keyword evidence="4" id="KW-1185">Reference proteome</keyword>
<dbReference type="HOGENOM" id="CLU_024775_3_1_2"/>
<dbReference type="InterPro" id="IPR036188">
    <property type="entry name" value="FAD/NAD-bd_sf"/>
</dbReference>
<dbReference type="SUPFAM" id="SSF54373">
    <property type="entry name" value="FAD-linked reductases, C-terminal domain"/>
    <property type="match status" value="1"/>
</dbReference>
<dbReference type="EMBL" id="CP003321">
    <property type="protein sequence ID" value="AFL66798.1"/>
    <property type="molecule type" value="Genomic_DNA"/>
</dbReference>
<dbReference type="Pfam" id="PF04324">
    <property type="entry name" value="Fer2_BFD"/>
    <property type="match status" value="1"/>
</dbReference>
<dbReference type="SUPFAM" id="SSF51905">
    <property type="entry name" value="FAD/NAD(P)-binding domain"/>
    <property type="match status" value="1"/>
</dbReference>
<evidence type="ECO:0000313" key="3">
    <source>
        <dbReference type="EMBL" id="AFL66798.1"/>
    </source>
</evidence>
<dbReference type="InterPro" id="IPR052745">
    <property type="entry name" value="G3P_Oxidase/Oxidoreductase"/>
</dbReference>
<dbReference type="Gene3D" id="3.50.50.60">
    <property type="entry name" value="FAD/NAD(P)-binding domain"/>
    <property type="match status" value="1"/>
</dbReference>
<dbReference type="OrthoDB" id="2001at2157"/>
<dbReference type="Pfam" id="PF01266">
    <property type="entry name" value="DAO"/>
    <property type="match status" value="1"/>
</dbReference>
<dbReference type="Proteomes" id="UP000006175">
    <property type="component" value="Chromosome"/>
</dbReference>
<gene>
    <name evidence="3" type="ORF">Desfe_0910</name>
</gene>
<evidence type="ECO:0000259" key="1">
    <source>
        <dbReference type="Pfam" id="PF01266"/>
    </source>
</evidence>
<dbReference type="Gene3D" id="3.30.9.10">
    <property type="entry name" value="D-Amino Acid Oxidase, subunit A, domain 2"/>
    <property type="match status" value="1"/>
</dbReference>
<reference evidence="3 4" key="1">
    <citation type="journal article" date="2012" name="J. Bacteriol.">
        <title>Complete Genome Sequence of Desulfurococcus fermentans, a Hyperthermophilic Cellulolytic Crenarchaeon Isolated from a Freshwater Hot Spring in Kamchatka, Russia.</title>
        <authorList>
            <person name="Susanti D."/>
            <person name="Johnson E.F."/>
            <person name="Rodriguez J.R."/>
            <person name="Anderson I."/>
            <person name="Perevalova A.A."/>
            <person name="Kyrpides N."/>
            <person name="Lucas S."/>
            <person name="Han J."/>
            <person name="Lapidus A."/>
            <person name="Cheng J.F."/>
            <person name="Goodwin L."/>
            <person name="Pitluck S."/>
            <person name="Mavrommatis K."/>
            <person name="Peters L."/>
            <person name="Land M.L."/>
            <person name="Hauser L."/>
            <person name="Gopalan V."/>
            <person name="Chan P.P."/>
            <person name="Lowe T.M."/>
            <person name="Atomi H."/>
            <person name="Bonch-Osmolovskaya E.A."/>
            <person name="Woyke T."/>
            <person name="Mukhopadhyay B."/>
        </authorList>
    </citation>
    <scope>NUCLEOTIDE SEQUENCE [LARGE SCALE GENOMIC DNA]</scope>
    <source>
        <strain evidence="3 4">DSM 16532</strain>
    </source>
</reference>
<feature type="domain" description="FAD dependent oxidoreductase" evidence="1">
    <location>
        <begin position="2"/>
        <end position="360"/>
    </location>
</feature>
<protein>
    <submittedName>
        <fullName evidence="3">FAD dependent oxidoreductase</fullName>
    </submittedName>
</protein>
<dbReference type="InterPro" id="IPR007419">
    <property type="entry name" value="BFD-like_2Fe2S-bd_dom"/>
</dbReference>
<dbReference type="InterPro" id="IPR041854">
    <property type="entry name" value="BFD-like_2Fe2S-bd_dom_sf"/>
</dbReference>
<evidence type="ECO:0000313" key="4">
    <source>
        <dbReference type="Proteomes" id="UP000006175"/>
    </source>
</evidence>
<dbReference type="AlphaFoldDB" id="I3XS74"/>